<dbReference type="Proteomes" id="UP000444721">
    <property type="component" value="Unassembled WGS sequence"/>
</dbReference>
<evidence type="ECO:0000313" key="2">
    <source>
        <dbReference type="EMBL" id="KAF0975959.1"/>
    </source>
</evidence>
<sequence length="130" mass="15209">MLIKITSLSKNHPHETFSQNYSSRNSSQTMHSTTNPLKKVKKARVITFIRGSEFRNVNISQFPKRGLLLQHLRQLFSDSQLSFFVEPSSGEEVENFKDLKKSVTTVLVLDDSEDVEYVLYRYQKEHRRLC</sequence>
<dbReference type="GeneID" id="68112504"/>
<gene>
    <name evidence="2" type="ORF">FDP41_005286</name>
</gene>
<dbReference type="EMBL" id="VFQX01000043">
    <property type="protein sequence ID" value="KAF0975959.1"/>
    <property type="molecule type" value="Genomic_DNA"/>
</dbReference>
<accession>A0A6A5BST4</accession>
<feature type="compositionally biased region" description="Polar residues" evidence="1">
    <location>
        <begin position="14"/>
        <end position="36"/>
    </location>
</feature>
<feature type="region of interest" description="Disordered" evidence="1">
    <location>
        <begin position="14"/>
        <end position="37"/>
    </location>
</feature>
<dbReference type="VEuPathDB" id="AmoebaDB:FDP41_005286"/>
<dbReference type="AlphaFoldDB" id="A0A6A5BST4"/>
<protein>
    <recommendedName>
        <fullName evidence="4">PB1 domain-containing protein</fullName>
    </recommendedName>
</protein>
<reference evidence="2 3" key="1">
    <citation type="journal article" date="2019" name="Sci. Rep.">
        <title>Nanopore sequencing improves the draft genome of the human pathogenic amoeba Naegleria fowleri.</title>
        <authorList>
            <person name="Liechti N."/>
            <person name="Schurch N."/>
            <person name="Bruggmann R."/>
            <person name="Wittwer M."/>
        </authorList>
    </citation>
    <scope>NUCLEOTIDE SEQUENCE [LARGE SCALE GENOMIC DNA]</scope>
    <source>
        <strain evidence="2 3">ATCC 30894</strain>
    </source>
</reference>
<proteinExistence type="predicted"/>
<dbReference type="OrthoDB" id="10551267at2759"/>
<name>A0A6A5BST4_NAEFO</name>
<dbReference type="RefSeq" id="XP_044560672.1">
    <property type="nucleotide sequence ID" value="XM_044708794.1"/>
</dbReference>
<evidence type="ECO:0000256" key="1">
    <source>
        <dbReference type="SAM" id="MobiDB-lite"/>
    </source>
</evidence>
<dbReference type="VEuPathDB" id="AmoebaDB:NfTy_052990"/>
<evidence type="ECO:0008006" key="4">
    <source>
        <dbReference type="Google" id="ProtNLM"/>
    </source>
</evidence>
<comment type="caution">
    <text evidence="2">The sequence shown here is derived from an EMBL/GenBank/DDBJ whole genome shotgun (WGS) entry which is preliminary data.</text>
</comment>
<evidence type="ECO:0000313" key="3">
    <source>
        <dbReference type="Proteomes" id="UP000444721"/>
    </source>
</evidence>
<organism evidence="2 3">
    <name type="scientific">Naegleria fowleri</name>
    <name type="common">Brain eating amoeba</name>
    <dbReference type="NCBI Taxonomy" id="5763"/>
    <lineage>
        <taxon>Eukaryota</taxon>
        <taxon>Discoba</taxon>
        <taxon>Heterolobosea</taxon>
        <taxon>Tetramitia</taxon>
        <taxon>Eutetramitia</taxon>
        <taxon>Vahlkampfiidae</taxon>
        <taxon>Naegleria</taxon>
    </lineage>
</organism>
<keyword evidence="3" id="KW-1185">Reference proteome</keyword>